<evidence type="ECO:0000259" key="10">
    <source>
        <dbReference type="PROSITE" id="PS50090"/>
    </source>
</evidence>
<dbReference type="InterPro" id="IPR036388">
    <property type="entry name" value="WH-like_DNA-bd_sf"/>
</dbReference>
<dbReference type="InterPro" id="IPR007526">
    <property type="entry name" value="SWIRM"/>
</dbReference>
<dbReference type="PROSITE" id="PS50934">
    <property type="entry name" value="SWIRM"/>
    <property type="match status" value="1"/>
</dbReference>
<keyword evidence="8" id="KW-0175">Coiled coil</keyword>
<dbReference type="InterPro" id="IPR017884">
    <property type="entry name" value="SANT_dom"/>
</dbReference>
<evidence type="ECO:0000256" key="6">
    <source>
        <dbReference type="ARBA" id="ARBA00023163"/>
    </source>
</evidence>
<proteinExistence type="predicted"/>
<dbReference type="GO" id="GO:0003677">
    <property type="term" value="F:DNA binding"/>
    <property type="evidence" value="ECO:0007669"/>
    <property type="project" value="UniProtKB-KW"/>
</dbReference>
<dbReference type="PROSITE" id="PS50090">
    <property type="entry name" value="MYB_LIKE"/>
    <property type="match status" value="1"/>
</dbReference>
<feature type="non-terminal residue" evidence="14">
    <location>
        <position position="1"/>
    </location>
</feature>
<dbReference type="SUPFAM" id="SSF46689">
    <property type="entry name" value="Homeodomain-like"/>
    <property type="match status" value="2"/>
</dbReference>
<feature type="domain" description="HTH myb-type" evidence="13">
    <location>
        <begin position="276"/>
        <end position="318"/>
    </location>
</feature>
<keyword evidence="2" id="KW-0863">Zinc-finger</keyword>
<protein>
    <recommendedName>
        <fullName evidence="16">SWIRM-domain-containing protein</fullName>
    </recommendedName>
</protein>
<dbReference type="Pfam" id="PF00569">
    <property type="entry name" value="ZZ"/>
    <property type="match status" value="1"/>
</dbReference>
<dbReference type="GO" id="GO:0042393">
    <property type="term" value="F:histone binding"/>
    <property type="evidence" value="ECO:0007669"/>
    <property type="project" value="TreeGrafter"/>
</dbReference>
<dbReference type="PROSITE" id="PS51294">
    <property type="entry name" value="HTH_MYB"/>
    <property type="match status" value="1"/>
</dbReference>
<dbReference type="Pfam" id="PF16495">
    <property type="entry name" value="SWIRM-assoc_1"/>
    <property type="match status" value="1"/>
</dbReference>
<dbReference type="GO" id="GO:0006338">
    <property type="term" value="P:chromatin remodeling"/>
    <property type="evidence" value="ECO:0007669"/>
    <property type="project" value="UniProtKB-ARBA"/>
</dbReference>
<dbReference type="Gene3D" id="1.10.10.60">
    <property type="entry name" value="Homeodomain-like"/>
    <property type="match status" value="1"/>
</dbReference>
<evidence type="ECO:0008006" key="16">
    <source>
        <dbReference type="Google" id="ProtNLM"/>
    </source>
</evidence>
<dbReference type="InterPro" id="IPR017930">
    <property type="entry name" value="Myb_dom"/>
</dbReference>
<feature type="coiled-coil region" evidence="8">
    <location>
        <begin position="458"/>
        <end position="506"/>
    </location>
</feature>
<dbReference type="Proteomes" id="UP000095023">
    <property type="component" value="Unassembled WGS sequence"/>
</dbReference>
<evidence type="ECO:0000256" key="3">
    <source>
        <dbReference type="ARBA" id="ARBA00022833"/>
    </source>
</evidence>
<evidence type="ECO:0000313" key="15">
    <source>
        <dbReference type="Proteomes" id="UP000095023"/>
    </source>
</evidence>
<dbReference type="Gene3D" id="1.10.10.10">
    <property type="entry name" value="Winged helix-like DNA-binding domain superfamily/Winged helix DNA-binding domain"/>
    <property type="match status" value="1"/>
</dbReference>
<dbReference type="OrthoDB" id="118550at2759"/>
<evidence type="ECO:0000256" key="1">
    <source>
        <dbReference type="ARBA" id="ARBA00022723"/>
    </source>
</evidence>
<dbReference type="GO" id="GO:0045893">
    <property type="term" value="P:positive regulation of DNA-templated transcription"/>
    <property type="evidence" value="ECO:0007669"/>
    <property type="project" value="TreeGrafter"/>
</dbReference>
<keyword evidence="3" id="KW-0862">Zinc</keyword>
<dbReference type="FunFam" id="1.10.10.60:FF:000014">
    <property type="entry name" value="SWI/SNF complex subunit SMARCC2 isoform C"/>
    <property type="match status" value="1"/>
</dbReference>
<dbReference type="PANTHER" id="PTHR12802:SF41">
    <property type="entry name" value="BRAHMA ASSOCIATED PROTEIN 155 KDA"/>
    <property type="match status" value="1"/>
</dbReference>
<dbReference type="Pfam" id="PF00249">
    <property type="entry name" value="Myb_DNA-binding"/>
    <property type="match status" value="1"/>
</dbReference>
<dbReference type="FunFam" id="1.10.10.10:FF:000020">
    <property type="entry name" value="SWI/SNF complex subunit SMARCC2 isoform c"/>
    <property type="match status" value="1"/>
</dbReference>
<dbReference type="Pfam" id="PF04433">
    <property type="entry name" value="SWIRM"/>
    <property type="match status" value="1"/>
</dbReference>
<evidence type="ECO:0000256" key="9">
    <source>
        <dbReference type="SAM" id="MobiDB-lite"/>
    </source>
</evidence>
<feature type="domain" description="SANT" evidence="12">
    <location>
        <begin position="279"/>
        <end position="330"/>
    </location>
</feature>
<keyword evidence="5" id="KW-0238">DNA-binding</keyword>
<reference evidence="15" key="1">
    <citation type="submission" date="2016-02" db="EMBL/GenBank/DDBJ databases">
        <title>Comparative genomics of biotechnologically important yeasts.</title>
        <authorList>
            <consortium name="DOE Joint Genome Institute"/>
            <person name="Riley R."/>
            <person name="Haridas S."/>
            <person name="Wolfe K.H."/>
            <person name="Lopes M.R."/>
            <person name="Hittinger C.T."/>
            <person name="Goker M."/>
            <person name="Salamov A."/>
            <person name="Wisecaver J."/>
            <person name="Long T.M."/>
            <person name="Aerts A.L."/>
            <person name="Barry K."/>
            <person name="Choi C."/>
            <person name="Clum A."/>
            <person name="Coughlan A.Y."/>
            <person name="Deshpande S."/>
            <person name="Douglass A.P."/>
            <person name="Hanson S.J."/>
            <person name="Klenk H.-P."/>
            <person name="Labutti K."/>
            <person name="Lapidus A."/>
            <person name="Lindquist E."/>
            <person name="Lipzen A."/>
            <person name="Meier-Kolthoff J.P."/>
            <person name="Ohm R.A."/>
            <person name="Otillar R.P."/>
            <person name="Pangilinan J."/>
            <person name="Peng Y."/>
            <person name="Rokas A."/>
            <person name="Rosa C.A."/>
            <person name="Scheuner C."/>
            <person name="Sibirny A.A."/>
            <person name="Slot J.C."/>
            <person name="Stielow J.B."/>
            <person name="Sun H."/>
            <person name="Kurtzman C.P."/>
            <person name="Blackwell M."/>
            <person name="Jeffries T.W."/>
            <person name="Grigoriev I.V."/>
        </authorList>
    </citation>
    <scope>NUCLEOTIDE SEQUENCE [LARGE SCALE GENOMIC DNA]</scope>
    <source>
        <strain evidence="15">NRRL Y-17796</strain>
    </source>
</reference>
<evidence type="ECO:0000256" key="2">
    <source>
        <dbReference type="ARBA" id="ARBA00022771"/>
    </source>
</evidence>
<dbReference type="InterPro" id="IPR032451">
    <property type="entry name" value="SMARCC_C"/>
</dbReference>
<feature type="region of interest" description="Disordered" evidence="9">
    <location>
        <begin position="388"/>
        <end position="409"/>
    </location>
</feature>
<name>A0A1E4TJH8_9ASCO</name>
<dbReference type="CDD" id="cd02336">
    <property type="entry name" value="ZZ_RSC8"/>
    <property type="match status" value="1"/>
</dbReference>
<sequence length="508" mass="57071">NGAQVSADTQPSQTAALAEKARKFLAEQTHQIVVPSYALWFDMAQINPIEKKSLPEFFNNRNRSKTPAVYQDYRDFMINTYRLNPSEYLTVTACRRNLAGDVCAIMRVHSFLEQWGLINYQVDSDTRPSSITPPYTGHFTITADTPRGLIPFQPAFGSQLSKEGTNAAVSGGSEKSAKQLLTTSGTLPHVNLEIRKNIYDEKGNPLRTDGSPVGPPVAPTIKRIYCFTCGIDTTRVRYHNLKTKTHDLCPSCFIEARFPSNTQSADYVKMEEIDANSTERDRPWTDQETLLLLEGLEMFEDDWGKIAEHVGSRTREQCVARFLQLPIEDPYLEKDPDSLGPLKYNKVPFSHADNPVVSVVSFLASLVDPKVADAASKAAKAALEKLEGEKNGKDSNDDKMEVDEGKGAGKEDIQRMASVTLGAIAARAQVFATDQERLMTKLVNDLVSTQLKKLDLKMSKFNQLERVLELERRELERNRQQLFLDRLALRKKADEVLERLERAQMLPP</sequence>
<feature type="non-terminal residue" evidence="14">
    <location>
        <position position="508"/>
    </location>
</feature>
<dbReference type="AlphaFoldDB" id="A0A1E4TJH8"/>
<dbReference type="GO" id="GO:0008270">
    <property type="term" value="F:zinc ion binding"/>
    <property type="evidence" value="ECO:0007669"/>
    <property type="project" value="UniProtKB-KW"/>
</dbReference>
<feature type="domain" description="Myb-like" evidence="10">
    <location>
        <begin position="276"/>
        <end position="326"/>
    </location>
</feature>
<dbReference type="InterPro" id="IPR009057">
    <property type="entry name" value="Homeodomain-like_sf"/>
</dbReference>
<keyword evidence="1" id="KW-0479">Metal-binding</keyword>
<dbReference type="CDD" id="cd00167">
    <property type="entry name" value="SANT"/>
    <property type="match status" value="1"/>
</dbReference>
<keyword evidence="6" id="KW-0804">Transcription</keyword>
<evidence type="ECO:0000256" key="5">
    <source>
        <dbReference type="ARBA" id="ARBA00023125"/>
    </source>
</evidence>
<gene>
    <name evidence="14" type="ORF">CANCADRAFT_12760</name>
</gene>
<accession>A0A1E4TJH8</accession>
<keyword evidence="7" id="KW-0539">Nucleus</keyword>
<evidence type="ECO:0000313" key="14">
    <source>
        <dbReference type="EMBL" id="ODV91867.1"/>
    </source>
</evidence>
<evidence type="ECO:0000259" key="11">
    <source>
        <dbReference type="PROSITE" id="PS50934"/>
    </source>
</evidence>
<dbReference type="GO" id="GO:0016514">
    <property type="term" value="C:SWI/SNF complex"/>
    <property type="evidence" value="ECO:0007669"/>
    <property type="project" value="TreeGrafter"/>
</dbReference>
<feature type="domain" description="SWIRM" evidence="11">
    <location>
        <begin position="32"/>
        <end position="129"/>
    </location>
</feature>
<dbReference type="EMBL" id="KV453841">
    <property type="protein sequence ID" value="ODV91867.1"/>
    <property type="molecule type" value="Genomic_DNA"/>
</dbReference>
<keyword evidence="15" id="KW-1185">Reference proteome</keyword>
<evidence type="ECO:0000259" key="13">
    <source>
        <dbReference type="PROSITE" id="PS51294"/>
    </source>
</evidence>
<evidence type="ECO:0000259" key="12">
    <source>
        <dbReference type="PROSITE" id="PS51293"/>
    </source>
</evidence>
<evidence type="ECO:0000256" key="4">
    <source>
        <dbReference type="ARBA" id="ARBA00023015"/>
    </source>
</evidence>
<evidence type="ECO:0000256" key="8">
    <source>
        <dbReference type="SAM" id="Coils"/>
    </source>
</evidence>
<dbReference type="InterPro" id="IPR001005">
    <property type="entry name" value="SANT/Myb"/>
</dbReference>
<dbReference type="PROSITE" id="PS51293">
    <property type="entry name" value="SANT"/>
    <property type="match status" value="1"/>
</dbReference>
<dbReference type="SMART" id="SM00717">
    <property type="entry name" value="SANT"/>
    <property type="match status" value="1"/>
</dbReference>
<dbReference type="InterPro" id="IPR000433">
    <property type="entry name" value="Znf_ZZ"/>
</dbReference>
<organism evidence="14 15">
    <name type="scientific">Tortispora caseinolytica NRRL Y-17796</name>
    <dbReference type="NCBI Taxonomy" id="767744"/>
    <lineage>
        <taxon>Eukaryota</taxon>
        <taxon>Fungi</taxon>
        <taxon>Dikarya</taxon>
        <taxon>Ascomycota</taxon>
        <taxon>Saccharomycotina</taxon>
        <taxon>Trigonopsidomycetes</taxon>
        <taxon>Trigonopsidales</taxon>
        <taxon>Trigonopsidaceae</taxon>
        <taxon>Tortispora</taxon>
    </lineage>
</organism>
<dbReference type="PANTHER" id="PTHR12802">
    <property type="entry name" value="SWI/SNF COMPLEX-RELATED"/>
    <property type="match status" value="1"/>
</dbReference>
<evidence type="ECO:0000256" key="7">
    <source>
        <dbReference type="ARBA" id="ARBA00023242"/>
    </source>
</evidence>
<keyword evidence="4" id="KW-0805">Transcription regulation</keyword>
<dbReference type="InterPro" id="IPR041984">
    <property type="entry name" value="Rsc8/Ssr1/Ssr2_ZZ"/>
</dbReference>